<evidence type="ECO:0000313" key="2">
    <source>
        <dbReference type="EMBL" id="KEQ16996.1"/>
    </source>
</evidence>
<name>A0A081NEX3_9GAMM</name>
<dbReference type="Pfam" id="PF13474">
    <property type="entry name" value="SnoaL_3"/>
    <property type="match status" value="1"/>
</dbReference>
<comment type="caution">
    <text evidence="2">The sequence shown here is derived from an EMBL/GenBank/DDBJ whole genome shotgun (WGS) entry which is preliminary data.</text>
</comment>
<dbReference type="OrthoDB" id="6195430at2"/>
<dbReference type="AlphaFoldDB" id="A0A081NEX3"/>
<dbReference type="RefSeq" id="WP_034839386.1">
    <property type="nucleotide sequence ID" value="NZ_JOKH01000004.1"/>
</dbReference>
<reference evidence="2 3" key="1">
    <citation type="submission" date="2014-06" db="EMBL/GenBank/DDBJ databases">
        <title>Whole Genome Sequences of Three Symbiotic Endozoicomonas Bacteria.</title>
        <authorList>
            <person name="Neave M.J."/>
            <person name="Apprill A."/>
            <person name="Voolstra C.R."/>
        </authorList>
    </citation>
    <scope>NUCLEOTIDE SEQUENCE [LARGE SCALE GENOMIC DNA]</scope>
    <source>
        <strain evidence="2 3">DSM 25634</strain>
    </source>
</reference>
<dbReference type="InterPro" id="IPR032710">
    <property type="entry name" value="NTF2-like_dom_sf"/>
</dbReference>
<accession>A0A081NEX3</accession>
<gene>
    <name evidence="2" type="ORF">GZ78_20460</name>
</gene>
<protein>
    <recommendedName>
        <fullName evidence="1">SnoaL-like domain-containing protein</fullName>
    </recommendedName>
</protein>
<evidence type="ECO:0000259" key="1">
    <source>
        <dbReference type="Pfam" id="PF13474"/>
    </source>
</evidence>
<keyword evidence="3" id="KW-1185">Reference proteome</keyword>
<dbReference type="Gene3D" id="3.10.450.50">
    <property type="match status" value="1"/>
</dbReference>
<sequence>MAVKEIEAFFEGHKACFEHQNVQGIMSNHLDASLFWDQGGGSLKGRNEIRGWFSMMFGLWTINRADYELAMIRGDEKSASCAVFWQLEGHEKDNPEAVKKARMRVTYCLEKTEEGWKIWHAHSSEC</sequence>
<dbReference type="STRING" id="1137799.GZ78_20460"/>
<dbReference type="Proteomes" id="UP000028073">
    <property type="component" value="Unassembled WGS sequence"/>
</dbReference>
<proteinExistence type="predicted"/>
<organism evidence="2 3">
    <name type="scientific">Endozoicomonas numazuensis</name>
    <dbReference type="NCBI Taxonomy" id="1137799"/>
    <lineage>
        <taxon>Bacteria</taxon>
        <taxon>Pseudomonadati</taxon>
        <taxon>Pseudomonadota</taxon>
        <taxon>Gammaproteobacteria</taxon>
        <taxon>Oceanospirillales</taxon>
        <taxon>Endozoicomonadaceae</taxon>
        <taxon>Endozoicomonas</taxon>
    </lineage>
</organism>
<evidence type="ECO:0000313" key="3">
    <source>
        <dbReference type="Proteomes" id="UP000028073"/>
    </source>
</evidence>
<dbReference type="SUPFAM" id="SSF54427">
    <property type="entry name" value="NTF2-like"/>
    <property type="match status" value="1"/>
</dbReference>
<feature type="domain" description="SnoaL-like" evidence="1">
    <location>
        <begin position="7"/>
        <end position="124"/>
    </location>
</feature>
<dbReference type="InterPro" id="IPR037401">
    <property type="entry name" value="SnoaL-like"/>
</dbReference>
<dbReference type="EMBL" id="JOKH01000004">
    <property type="protein sequence ID" value="KEQ16996.1"/>
    <property type="molecule type" value="Genomic_DNA"/>
</dbReference>